<organism evidence="1 2">
    <name type="scientific">Legionella feeleii</name>
    <dbReference type="NCBI Taxonomy" id="453"/>
    <lineage>
        <taxon>Bacteria</taxon>
        <taxon>Pseudomonadati</taxon>
        <taxon>Pseudomonadota</taxon>
        <taxon>Gammaproteobacteria</taxon>
        <taxon>Legionellales</taxon>
        <taxon>Legionellaceae</taxon>
        <taxon>Legionella</taxon>
    </lineage>
</organism>
<gene>
    <name evidence="1" type="ORF">NCTC11978_01751</name>
</gene>
<name>A0A378IVI1_9GAMM</name>
<dbReference type="RefSeq" id="WP_115175256.1">
    <property type="nucleotide sequence ID" value="NZ_UGNY01000001.1"/>
</dbReference>
<evidence type="ECO:0000313" key="2">
    <source>
        <dbReference type="Proteomes" id="UP000254033"/>
    </source>
</evidence>
<dbReference type="InterPro" id="IPR032710">
    <property type="entry name" value="NTF2-like_dom_sf"/>
</dbReference>
<dbReference type="Proteomes" id="UP000254033">
    <property type="component" value="Unassembled WGS sequence"/>
</dbReference>
<dbReference type="EMBL" id="UGNY01000001">
    <property type="protein sequence ID" value="STX38565.1"/>
    <property type="molecule type" value="Genomic_DNA"/>
</dbReference>
<dbReference type="Gene3D" id="3.10.450.50">
    <property type="match status" value="1"/>
</dbReference>
<dbReference type="AlphaFoldDB" id="A0A378IVI1"/>
<reference evidence="1 2" key="1">
    <citation type="submission" date="2018-06" db="EMBL/GenBank/DDBJ databases">
        <authorList>
            <consortium name="Pathogen Informatics"/>
            <person name="Doyle S."/>
        </authorList>
    </citation>
    <scope>NUCLEOTIDE SEQUENCE [LARGE SCALE GENOMIC DNA]</scope>
    <source>
        <strain evidence="1 2">NCTC11978</strain>
    </source>
</reference>
<dbReference type="SUPFAM" id="SSF54427">
    <property type="entry name" value="NTF2-like"/>
    <property type="match status" value="1"/>
</dbReference>
<protein>
    <recommendedName>
        <fullName evidence="3">DUF4440 domain-containing protein</fullName>
    </recommendedName>
</protein>
<evidence type="ECO:0000313" key="1">
    <source>
        <dbReference type="EMBL" id="STX38565.1"/>
    </source>
</evidence>
<sequence length="169" mass="19937">MKIFIGYFMRIKQFQRECTTLLVLLVLLCSQVAFGAISHQERMIFKKLFTNWTTAFNHRELAKSCNLFSVHIVADYRGISRKNYTSICNGFKKIFADDIRKYHYSFKLHEIYQSEFLAAVRITWYLKITNKNGRVTHVQDEGLDILEKNSKGEWKIINYLSYPTGNSEE</sequence>
<proteinExistence type="predicted"/>
<evidence type="ECO:0008006" key="3">
    <source>
        <dbReference type="Google" id="ProtNLM"/>
    </source>
</evidence>
<accession>A0A378IVI1</accession>